<accession>A0ABR7W840</accession>
<dbReference type="RefSeq" id="WP_190265776.1">
    <property type="nucleotide sequence ID" value="NZ_BAABAD010000003.1"/>
</dbReference>
<proteinExistence type="predicted"/>
<dbReference type="Pfam" id="PF20060">
    <property type="entry name" value="DUF6459"/>
    <property type="match status" value="1"/>
</dbReference>
<organism evidence="2 3">
    <name type="scientific">Gordonia hankookensis</name>
    <dbReference type="NCBI Taxonomy" id="589403"/>
    <lineage>
        <taxon>Bacteria</taxon>
        <taxon>Bacillati</taxon>
        <taxon>Actinomycetota</taxon>
        <taxon>Actinomycetes</taxon>
        <taxon>Mycobacteriales</taxon>
        <taxon>Gordoniaceae</taxon>
        <taxon>Gordonia</taxon>
    </lineage>
</organism>
<dbReference type="Proteomes" id="UP000602395">
    <property type="component" value="Unassembled WGS sequence"/>
</dbReference>
<evidence type="ECO:0000313" key="3">
    <source>
        <dbReference type="Proteomes" id="UP000602395"/>
    </source>
</evidence>
<dbReference type="InterPro" id="IPR045596">
    <property type="entry name" value="DUF6459"/>
</dbReference>
<feature type="region of interest" description="Disordered" evidence="1">
    <location>
        <begin position="1"/>
        <end position="44"/>
    </location>
</feature>
<gene>
    <name evidence="2" type="ORF">IDF66_03775</name>
</gene>
<evidence type="ECO:0000256" key="1">
    <source>
        <dbReference type="SAM" id="MobiDB-lite"/>
    </source>
</evidence>
<protein>
    <submittedName>
        <fullName evidence="2">Uncharacterized protein</fullName>
    </submittedName>
</protein>
<keyword evidence="3" id="KW-1185">Reference proteome</keyword>
<reference evidence="2 3" key="1">
    <citation type="submission" date="2020-09" db="EMBL/GenBank/DDBJ databases">
        <title>Novel species in genus Gordonia.</title>
        <authorList>
            <person name="Zhang G."/>
        </authorList>
    </citation>
    <scope>NUCLEOTIDE SEQUENCE [LARGE SCALE GENOMIC DNA]</scope>
    <source>
        <strain evidence="2 3">ON-33</strain>
    </source>
</reference>
<evidence type="ECO:0000313" key="2">
    <source>
        <dbReference type="EMBL" id="MBD1318691.1"/>
    </source>
</evidence>
<name>A0ABR7W840_9ACTN</name>
<comment type="caution">
    <text evidence="2">The sequence shown here is derived from an EMBL/GenBank/DDBJ whole genome shotgun (WGS) entry which is preliminary data.</text>
</comment>
<dbReference type="EMBL" id="JACWMS010000001">
    <property type="protein sequence ID" value="MBD1318691.1"/>
    <property type="molecule type" value="Genomic_DNA"/>
</dbReference>
<sequence length="182" mass="19942">METPRVLIRPAPPYEPPVRSVEVDGSADGPTPVPAGARRRFAPDRSSAQAVEARRFAVGTVTLVLEVLDRRRGVNQLEGVVTQQLLVELTALARVHGLVRPSAGAVAQVVENAATLRRVHVQMRGPGIAEVFGSCRRGDRVRAFAARIEQLPCRVRGASGHYRPGLPRNVEYRWQLVDFTLV</sequence>